<name>A0A7J6NTF3_PEROL</name>
<protein>
    <submittedName>
        <fullName evidence="3">Uncharacterized protein</fullName>
    </submittedName>
</protein>
<feature type="chain" id="PRO_5029648269" evidence="2">
    <location>
        <begin position="26"/>
        <end position="166"/>
    </location>
</feature>
<dbReference type="EMBL" id="JABANP010000195">
    <property type="protein sequence ID" value="KAF4687139.1"/>
    <property type="molecule type" value="Genomic_DNA"/>
</dbReference>
<evidence type="ECO:0000313" key="4">
    <source>
        <dbReference type="Proteomes" id="UP000541610"/>
    </source>
</evidence>
<comment type="caution">
    <text evidence="3">The sequence shown here is derived from an EMBL/GenBank/DDBJ whole genome shotgun (WGS) entry which is preliminary data.</text>
</comment>
<proteinExistence type="predicted"/>
<evidence type="ECO:0000256" key="1">
    <source>
        <dbReference type="SAM" id="MobiDB-lite"/>
    </source>
</evidence>
<organism evidence="3 4">
    <name type="scientific">Perkinsus olseni</name>
    <name type="common">Perkinsus atlanticus</name>
    <dbReference type="NCBI Taxonomy" id="32597"/>
    <lineage>
        <taxon>Eukaryota</taxon>
        <taxon>Sar</taxon>
        <taxon>Alveolata</taxon>
        <taxon>Perkinsozoa</taxon>
        <taxon>Perkinsea</taxon>
        <taxon>Perkinsida</taxon>
        <taxon>Perkinsidae</taxon>
        <taxon>Perkinsus</taxon>
    </lineage>
</organism>
<dbReference type="AlphaFoldDB" id="A0A7J6NTF3"/>
<reference evidence="3 4" key="1">
    <citation type="submission" date="2020-04" db="EMBL/GenBank/DDBJ databases">
        <title>Perkinsus olseni comparative genomics.</title>
        <authorList>
            <person name="Bogema D.R."/>
        </authorList>
    </citation>
    <scope>NUCLEOTIDE SEQUENCE [LARGE SCALE GENOMIC DNA]</scope>
    <source>
        <strain evidence="3">00978-12</strain>
    </source>
</reference>
<evidence type="ECO:0000256" key="2">
    <source>
        <dbReference type="SAM" id="SignalP"/>
    </source>
</evidence>
<sequence length="166" mass="17979">MASLALFLRRLSIPVMFFILMITSGQVVLGNNSATGSLGCPHDRAVAPPRVTTRRPPPDSARYARPTPTTTPTSYHHFLYQTSSSPSTAAAAADPSRFSSVYGNSDESVSMPEEIEELVSSLQARQAMKYSSSRRIPGDEKKRPGETADIFGILEAIEAQQVPHAD</sequence>
<feature type="region of interest" description="Disordered" evidence="1">
    <location>
        <begin position="40"/>
        <end position="73"/>
    </location>
</feature>
<keyword evidence="2" id="KW-0732">Signal</keyword>
<dbReference type="OrthoDB" id="437870at2759"/>
<dbReference type="Proteomes" id="UP000541610">
    <property type="component" value="Unassembled WGS sequence"/>
</dbReference>
<evidence type="ECO:0000313" key="3">
    <source>
        <dbReference type="EMBL" id="KAF4687139.1"/>
    </source>
</evidence>
<gene>
    <name evidence="3" type="ORF">FOZ60_004240</name>
</gene>
<accession>A0A7J6NTF3</accession>
<feature type="signal peptide" evidence="2">
    <location>
        <begin position="1"/>
        <end position="25"/>
    </location>
</feature>